<dbReference type="Gene3D" id="3.20.20.140">
    <property type="entry name" value="Metal-dependent hydrolases"/>
    <property type="match status" value="1"/>
</dbReference>
<dbReference type="InterPro" id="IPR006680">
    <property type="entry name" value="Amidohydro-rel"/>
</dbReference>
<gene>
    <name evidence="2" type="ORF">CEY11_05705</name>
</gene>
<reference evidence="3" key="1">
    <citation type="submission" date="2017-06" db="EMBL/GenBank/DDBJ databases">
        <title>Herbaspirillum phytohormonus sp. nov., isolated from the root nodule of Robinia pseudoacacia in lead-zinc mine.</title>
        <authorList>
            <person name="Fan M."/>
            <person name="Lin Y."/>
        </authorList>
    </citation>
    <scope>NUCLEOTIDE SEQUENCE [LARGE SCALE GENOMIC DNA]</scope>
    <source>
        <strain evidence="3">SC-089</strain>
    </source>
</reference>
<dbReference type="Pfam" id="PF01979">
    <property type="entry name" value="Amidohydro_1"/>
    <property type="match status" value="1"/>
</dbReference>
<dbReference type="InterPro" id="IPR051781">
    <property type="entry name" value="Metallo-dep_Hydrolase"/>
</dbReference>
<dbReference type="PANTHER" id="PTHR43135">
    <property type="entry name" value="ALPHA-D-RIBOSE 1-METHYLPHOSPHONATE 5-TRIPHOSPHATE DIPHOSPHATASE"/>
    <property type="match status" value="1"/>
</dbReference>
<dbReference type="InterPro" id="IPR011059">
    <property type="entry name" value="Metal-dep_hydrolase_composite"/>
</dbReference>
<comment type="caution">
    <text evidence="2">The sequence shown here is derived from an EMBL/GenBank/DDBJ whole genome shotgun (WGS) entry which is preliminary data.</text>
</comment>
<dbReference type="InterPro" id="IPR032466">
    <property type="entry name" value="Metal_Hydrolase"/>
</dbReference>
<sequence>MLAFQEYKKTPERHMQDEIELPDSYVLLNCRLIDGISDESRDKMWISVAEGKISRIGSMDALGSESSGRRIDVEGRTVMPGLIDCHVHLVYGGFRNMEDAIRCPVETAVINASLHAWIMLQAGYTAVREVGCIGNTSVAVRDAIRQGKIQGPRVVASGRPIGTTGGPADILPPHWESTGGRLVVDGVEGFRKAIRRQIKEGVDNIKILASGVEVNPTCWTWMTTISQEELSAAVEEAHRWGKTVAIHAQSYDSVKFALRAGADTIEHGTRLDDESIAMLKASPSILVPTLCTLYSVLELGATLNLGQKQREEMATNESLWVESIRSAHRAGVSIAAGGDIGNRYKHGTNARELELLTKIGMTPMEAIHAATSTAARVLRMADQIGSLDEGRFADLLVVDGDPTEDLAILQDKTKLKLVIKEGQVVAGTASPHRGGGGWLTKKA</sequence>
<accession>A0A225MR91</accession>
<dbReference type="EMBL" id="NJIH01000003">
    <property type="protein sequence ID" value="OWT63804.1"/>
    <property type="molecule type" value="Genomic_DNA"/>
</dbReference>
<dbReference type="Gene3D" id="2.30.40.10">
    <property type="entry name" value="Urease, subunit C, domain 1"/>
    <property type="match status" value="1"/>
</dbReference>
<evidence type="ECO:0000259" key="1">
    <source>
        <dbReference type="Pfam" id="PF01979"/>
    </source>
</evidence>
<dbReference type="PANTHER" id="PTHR43135:SF3">
    <property type="entry name" value="ALPHA-D-RIBOSE 1-METHYLPHOSPHONATE 5-TRIPHOSPHATE DIPHOSPHATASE"/>
    <property type="match status" value="1"/>
</dbReference>
<dbReference type="AlphaFoldDB" id="A0A225MR91"/>
<proteinExistence type="predicted"/>
<feature type="domain" description="Amidohydrolase-related" evidence="1">
    <location>
        <begin position="77"/>
        <end position="425"/>
    </location>
</feature>
<protein>
    <recommendedName>
        <fullName evidence="1">Amidohydrolase-related domain-containing protein</fullName>
    </recommendedName>
</protein>
<keyword evidence="3" id="KW-1185">Reference proteome</keyword>
<dbReference type="SUPFAM" id="SSF51556">
    <property type="entry name" value="Metallo-dependent hydrolases"/>
    <property type="match status" value="1"/>
</dbReference>
<dbReference type="CDD" id="cd01299">
    <property type="entry name" value="Met_dep_hydrolase_A"/>
    <property type="match status" value="1"/>
</dbReference>
<evidence type="ECO:0000313" key="3">
    <source>
        <dbReference type="Proteomes" id="UP000214603"/>
    </source>
</evidence>
<evidence type="ECO:0000313" key="2">
    <source>
        <dbReference type="EMBL" id="OWT63804.1"/>
    </source>
</evidence>
<dbReference type="InterPro" id="IPR057744">
    <property type="entry name" value="OTAase-like"/>
</dbReference>
<dbReference type="GO" id="GO:0016810">
    <property type="term" value="F:hydrolase activity, acting on carbon-nitrogen (but not peptide) bonds"/>
    <property type="evidence" value="ECO:0007669"/>
    <property type="project" value="InterPro"/>
</dbReference>
<name>A0A225MR91_9BURK</name>
<organism evidence="2 3">
    <name type="scientific">Candidimonas nitroreducens</name>
    <dbReference type="NCBI Taxonomy" id="683354"/>
    <lineage>
        <taxon>Bacteria</taxon>
        <taxon>Pseudomonadati</taxon>
        <taxon>Pseudomonadota</taxon>
        <taxon>Betaproteobacteria</taxon>
        <taxon>Burkholderiales</taxon>
        <taxon>Alcaligenaceae</taxon>
        <taxon>Candidimonas</taxon>
    </lineage>
</organism>
<dbReference type="Proteomes" id="UP000214603">
    <property type="component" value="Unassembled WGS sequence"/>
</dbReference>
<dbReference type="SUPFAM" id="SSF51338">
    <property type="entry name" value="Composite domain of metallo-dependent hydrolases"/>
    <property type="match status" value="1"/>
</dbReference>